<dbReference type="Pfam" id="PF01074">
    <property type="entry name" value="Glyco_hydro_38N"/>
    <property type="match status" value="1"/>
</dbReference>
<dbReference type="GeneID" id="33557939"/>
<dbReference type="Gene3D" id="3.20.110.10">
    <property type="entry name" value="Glycoside hydrolase 38, N terminal domain"/>
    <property type="match status" value="1"/>
</dbReference>
<evidence type="ECO:0000313" key="10">
    <source>
        <dbReference type="EMBL" id="ORX36383.1"/>
    </source>
</evidence>
<dbReference type="Gene3D" id="1.20.1270.50">
    <property type="entry name" value="Glycoside hydrolase family 38, central domain"/>
    <property type="match status" value="1"/>
</dbReference>
<gene>
    <name evidence="10" type="ORF">BD324DRAFT_628636</name>
</gene>
<comment type="caution">
    <text evidence="10">The sequence shown here is derived from an EMBL/GenBank/DDBJ whole genome shotgun (WGS) entry which is preliminary data.</text>
</comment>
<organism evidence="10 11">
    <name type="scientific">Kockovaella imperatae</name>
    <dbReference type="NCBI Taxonomy" id="4999"/>
    <lineage>
        <taxon>Eukaryota</taxon>
        <taxon>Fungi</taxon>
        <taxon>Dikarya</taxon>
        <taxon>Basidiomycota</taxon>
        <taxon>Agaricomycotina</taxon>
        <taxon>Tremellomycetes</taxon>
        <taxon>Tremellales</taxon>
        <taxon>Cuniculitremaceae</taxon>
        <taxon>Kockovaella</taxon>
    </lineage>
</organism>
<dbReference type="InterPro" id="IPR015341">
    <property type="entry name" value="Glyco_hydro_38_cen"/>
</dbReference>
<dbReference type="Pfam" id="PF17677">
    <property type="entry name" value="Glyco_hydro38C2"/>
    <property type="match status" value="1"/>
</dbReference>
<proteinExistence type="inferred from homology"/>
<dbReference type="GO" id="GO:0006013">
    <property type="term" value="P:mannose metabolic process"/>
    <property type="evidence" value="ECO:0007669"/>
    <property type="project" value="InterPro"/>
</dbReference>
<name>A0A1Y1UEB3_9TREE</name>
<dbReference type="InterPro" id="IPR027291">
    <property type="entry name" value="Glyco_hydro_38_N_sf"/>
</dbReference>
<reference evidence="10 11" key="1">
    <citation type="submission" date="2017-03" db="EMBL/GenBank/DDBJ databases">
        <title>Widespread Adenine N6-methylation of Active Genes in Fungi.</title>
        <authorList>
            <consortium name="DOE Joint Genome Institute"/>
            <person name="Mondo S.J."/>
            <person name="Dannebaum R.O."/>
            <person name="Kuo R.C."/>
            <person name="Louie K.B."/>
            <person name="Bewick A.J."/>
            <person name="Labutti K."/>
            <person name="Haridas S."/>
            <person name="Kuo A."/>
            <person name="Salamov A."/>
            <person name="Ahrendt S.R."/>
            <person name="Lau R."/>
            <person name="Bowen B.P."/>
            <person name="Lipzen A."/>
            <person name="Sullivan W."/>
            <person name="Andreopoulos W.B."/>
            <person name="Clum A."/>
            <person name="Lindquist E."/>
            <person name="Daum C."/>
            <person name="Northen T.R."/>
            <person name="Ramamoorthy G."/>
            <person name="Schmitz R.J."/>
            <person name="Gryganskyi A."/>
            <person name="Culley D."/>
            <person name="Magnuson J."/>
            <person name="James T.Y."/>
            <person name="O'Malley M.A."/>
            <person name="Stajich J.E."/>
            <person name="Spatafora J.W."/>
            <person name="Visel A."/>
            <person name="Grigoriev I.V."/>
        </authorList>
    </citation>
    <scope>NUCLEOTIDE SEQUENCE [LARGE SCALE GENOMIC DNA]</scope>
    <source>
        <strain evidence="10 11">NRRL Y-17943</strain>
    </source>
</reference>
<feature type="domain" description="Glycoside hydrolase family 38 central" evidence="9">
    <location>
        <begin position="556"/>
        <end position="635"/>
    </location>
</feature>
<dbReference type="OrthoDB" id="10261055at2759"/>
<keyword evidence="6" id="KW-0326">Glycosidase</keyword>
<dbReference type="InterPro" id="IPR000602">
    <property type="entry name" value="Glyco_hydro_38_N"/>
</dbReference>
<dbReference type="AlphaFoldDB" id="A0A1Y1UEB3"/>
<dbReference type="Gene3D" id="2.70.98.30">
    <property type="entry name" value="Golgi alpha-mannosidase II, domain 4"/>
    <property type="match status" value="1"/>
</dbReference>
<evidence type="ECO:0000256" key="8">
    <source>
        <dbReference type="ARBA" id="ARBA00071615"/>
    </source>
</evidence>
<dbReference type="GO" id="GO:0030246">
    <property type="term" value="F:carbohydrate binding"/>
    <property type="evidence" value="ECO:0007669"/>
    <property type="project" value="InterPro"/>
</dbReference>
<dbReference type="InParanoid" id="A0A1Y1UEB3"/>
<dbReference type="SUPFAM" id="SSF88713">
    <property type="entry name" value="Glycoside hydrolase/deacetylase"/>
    <property type="match status" value="1"/>
</dbReference>
<dbReference type="Gene3D" id="2.60.40.2220">
    <property type="match status" value="1"/>
</dbReference>
<dbReference type="Proteomes" id="UP000193218">
    <property type="component" value="Unassembled WGS sequence"/>
</dbReference>
<dbReference type="SUPFAM" id="SSF88688">
    <property type="entry name" value="Families 57/38 glycoside transferase middle domain"/>
    <property type="match status" value="1"/>
</dbReference>
<evidence type="ECO:0000256" key="3">
    <source>
        <dbReference type="ARBA" id="ARBA00012752"/>
    </source>
</evidence>
<accession>A0A1Y1UEB3</accession>
<dbReference type="GO" id="GO:0004559">
    <property type="term" value="F:alpha-mannosidase activity"/>
    <property type="evidence" value="ECO:0007669"/>
    <property type="project" value="UniProtKB-EC"/>
</dbReference>
<dbReference type="FunFam" id="1.20.1270.50:FF:000004">
    <property type="entry name" value="alpha-mannosidase 2C1 isoform X1"/>
    <property type="match status" value="1"/>
</dbReference>
<evidence type="ECO:0000259" key="9">
    <source>
        <dbReference type="SMART" id="SM00872"/>
    </source>
</evidence>
<keyword evidence="4" id="KW-0479">Metal-binding</keyword>
<dbReference type="GO" id="GO:0009313">
    <property type="term" value="P:oligosaccharide catabolic process"/>
    <property type="evidence" value="ECO:0007669"/>
    <property type="project" value="TreeGrafter"/>
</dbReference>
<dbReference type="GO" id="GO:0046872">
    <property type="term" value="F:metal ion binding"/>
    <property type="evidence" value="ECO:0007669"/>
    <property type="project" value="UniProtKB-KW"/>
</dbReference>
<dbReference type="InterPro" id="IPR011013">
    <property type="entry name" value="Gal_mutarotase_sf_dom"/>
</dbReference>
<dbReference type="Pfam" id="PF22907">
    <property type="entry name" value="Ams1-like_1st"/>
    <property type="match status" value="1"/>
</dbReference>
<sequence length="1137" mass="127424">MAYSRKTYESQVWGNGVKHLKDVHGRMAHFIGGNFADYNLSSVLWTHRIDDRKHVNVSVWSAPGHSKPPFSEAINQKYKPTQKGDDFGPAWTNHWFKISLNIPKEWDHYERISFEFDCSGEGLIYTPDGLVLHGLTGGADPGMRRAEYIIPPEARKRGTLDLVIESSCNEMFGQSRDELGKSDPNRRYKLVTADLVVPNMEAHKLMYDFKALWELTQIIPSDSPLSRKAEWTANEIMNVFDANDLSTLAKGRRIAQQVLGEGWEKQIAKESENAKEQNGTVWALGHCHIDTAWLWPFSVTQQKSARSWSAQLDIMDRYPELHFSVTQAQQYEWLEELYPDLFERIKEKVKTGQFQPVGCTWVEMDTNMASGEALCRQFLYGQRYFESRFGFRSGTCVLPDTFGFNAQMPQIIRLAGAQDFFTIKLAWNAINPYVNSTYNWVGLDGSQVLSHIAPDNNYGARADFTSIKASMTGHKNLDVTDQAIYLYGNGDGGGGPQDLMMESLRRARAVGKSSDAGGQFPLVKMGGSFGEFFDAVRAQTQNGATLPNWKGEQYLELHRGCYTSHGIIKKGNRKSELHLQQAEYAATMASFADKSYKYPFEVIDRAWKDTLLCQFHDVLPGSGIAMIYDDAQAKYERIAKDLNEVIAKAYKVLYAASTSDLASVKRISEDSLFAVNTLPGQARQEVIAVPCGPNSALASVVSQYNRATETGYVVVKSDEQNIADIRAVTLDKKVRSSVFATQTGVDVFELNNETLKVTIKDGRLTSLYDTVSERELIPHGQTGGFVIMEDLPNDYDAWEVESFHLQKQRHLKFEDVRILENGPVRTTLGGSIYLDKTQIEVEISLDGVNATSSSDSRGMVRFKAFIDWKQAHQFLKFELPVDIRSDNATYDIQFGTIQRATHRNTGWEQARFEVCAHKFGDLSEYGYGVAIINDSKYGYAVDGNVMRLSLLRSPKNPDPACDMHKHEINWAIYPHVGTFAESDVTQAANAFNAPLSLRSMTSDSASIHTLVSGTPITIQGARNVFLETIKRGEQDRDGKSDSIIVRLYEKLGGQGRSTLVVDPSLNVEKAELVNILEDNLENLEHVQSSKNGGATEIPLQFRPYEIKTVRLTLGPSSNVRGGARKDTSIQADGWIEL</sequence>
<dbReference type="GO" id="GO:0000329">
    <property type="term" value="C:fungal-type vacuole membrane"/>
    <property type="evidence" value="ECO:0007669"/>
    <property type="project" value="TreeGrafter"/>
</dbReference>
<dbReference type="InterPro" id="IPR037094">
    <property type="entry name" value="Glyco_hydro_38_cen_sf"/>
</dbReference>
<dbReference type="PANTHER" id="PTHR46017:SF1">
    <property type="entry name" value="ALPHA-MANNOSIDASE 2C1"/>
    <property type="match status" value="1"/>
</dbReference>
<evidence type="ECO:0000256" key="2">
    <source>
        <dbReference type="ARBA" id="ARBA00009792"/>
    </source>
</evidence>
<comment type="function">
    <text evidence="7">Degrades free oligosaccharides in the vacuole.</text>
</comment>
<dbReference type="EMBL" id="NBSH01000008">
    <property type="protein sequence ID" value="ORX36383.1"/>
    <property type="molecule type" value="Genomic_DNA"/>
</dbReference>
<dbReference type="FunFam" id="2.70.98.30:FF:000001">
    <property type="entry name" value="alpha-mannosidase 2C1 isoform X2"/>
    <property type="match status" value="1"/>
</dbReference>
<protein>
    <recommendedName>
        <fullName evidence="8">Alpha-mannosidase</fullName>
        <ecNumber evidence="3">3.2.1.24</ecNumber>
    </recommendedName>
</protein>
<dbReference type="InterPro" id="IPR011330">
    <property type="entry name" value="Glyco_hydro/deAcase_b/a-brl"/>
</dbReference>
<dbReference type="InterPro" id="IPR041147">
    <property type="entry name" value="GH38_C"/>
</dbReference>
<comment type="similarity">
    <text evidence="2">Belongs to the glycosyl hydrolase 38 family.</text>
</comment>
<evidence type="ECO:0000256" key="1">
    <source>
        <dbReference type="ARBA" id="ARBA00000365"/>
    </source>
</evidence>
<dbReference type="SUPFAM" id="SSF74650">
    <property type="entry name" value="Galactose mutarotase-like"/>
    <property type="match status" value="1"/>
</dbReference>
<evidence type="ECO:0000256" key="6">
    <source>
        <dbReference type="ARBA" id="ARBA00023295"/>
    </source>
</evidence>
<dbReference type="InterPro" id="IPR028995">
    <property type="entry name" value="Glyco_hydro_57/38_cen_sf"/>
</dbReference>
<evidence type="ECO:0000256" key="7">
    <source>
        <dbReference type="ARBA" id="ARBA00054985"/>
    </source>
</evidence>
<dbReference type="STRING" id="4999.A0A1Y1UEB3"/>
<evidence type="ECO:0000256" key="4">
    <source>
        <dbReference type="ARBA" id="ARBA00022723"/>
    </source>
</evidence>
<keyword evidence="11" id="KW-1185">Reference proteome</keyword>
<evidence type="ECO:0000313" key="11">
    <source>
        <dbReference type="Proteomes" id="UP000193218"/>
    </source>
</evidence>
<dbReference type="Pfam" id="PF09261">
    <property type="entry name" value="Alpha-mann_mid"/>
    <property type="match status" value="1"/>
</dbReference>
<dbReference type="InterPro" id="IPR011682">
    <property type="entry name" value="Glyco_hydro_38_C"/>
</dbReference>
<dbReference type="FunFam" id="3.20.110.10:FF:000002">
    <property type="entry name" value="alpha-mannosidase 2C1 isoform X1"/>
    <property type="match status" value="1"/>
</dbReference>
<dbReference type="FunCoup" id="A0A1Y1UEB3">
    <property type="interactions" value="51"/>
</dbReference>
<comment type="catalytic activity">
    <reaction evidence="1">
        <text>Hydrolysis of terminal, non-reducing alpha-D-mannose residues in alpha-D-mannosides.</text>
        <dbReference type="EC" id="3.2.1.24"/>
    </reaction>
</comment>
<keyword evidence="5" id="KW-0378">Hydrolase</keyword>
<dbReference type="InterPro" id="IPR054723">
    <property type="entry name" value="Ams1-like_N"/>
</dbReference>
<dbReference type="SMART" id="SM00872">
    <property type="entry name" value="Alpha-mann_mid"/>
    <property type="match status" value="1"/>
</dbReference>
<evidence type="ECO:0000256" key="5">
    <source>
        <dbReference type="ARBA" id="ARBA00022801"/>
    </source>
</evidence>
<dbReference type="PANTHER" id="PTHR46017">
    <property type="entry name" value="ALPHA-MANNOSIDASE 2C1"/>
    <property type="match status" value="1"/>
</dbReference>
<dbReference type="EC" id="3.2.1.24" evidence="3"/>
<dbReference type="RefSeq" id="XP_021870484.1">
    <property type="nucleotide sequence ID" value="XM_022016130.1"/>
</dbReference>
<dbReference type="Pfam" id="PF07748">
    <property type="entry name" value="Glyco_hydro_38C"/>
    <property type="match status" value="1"/>
</dbReference>